<evidence type="ECO:0000313" key="2">
    <source>
        <dbReference type="Proteomes" id="UP000420707"/>
    </source>
</evidence>
<dbReference type="EMBL" id="VZCR01000076">
    <property type="protein sequence ID" value="MQN32597.1"/>
    <property type="molecule type" value="Genomic_DNA"/>
</dbReference>
<gene>
    <name evidence="1" type="ORF">F7D90_11705</name>
</gene>
<reference evidence="2" key="1">
    <citation type="submission" date="2019-09" db="EMBL/GenBank/DDBJ databases">
        <title>Distinct polysaccharide growth profiles of human intestinal Prevotella copri isolates.</title>
        <authorList>
            <person name="Fehlner-Peach H."/>
            <person name="Magnabosco C."/>
            <person name="Raghavan V."/>
            <person name="Scher J.U."/>
            <person name="Tett A."/>
            <person name="Cox L.M."/>
            <person name="Gottsegen C."/>
            <person name="Watters A."/>
            <person name="Wiltshire- Gordon J.D."/>
            <person name="Segata N."/>
            <person name="Bonneau R."/>
            <person name="Littman D.R."/>
        </authorList>
    </citation>
    <scope>NUCLEOTIDE SEQUENCE [LARGE SCALE GENOMIC DNA]</scope>
    <source>
        <strain evidence="2">iAP146</strain>
    </source>
</reference>
<sequence>MEINNTQHKSFLWHLDFEPFTWHTFYGEQCPPFVTEENKEAWKRYLKKVIKKHLKAEVMNTPEFRDIELQIREEKLLRIKWDEQRKRSLEKQRYRAKMERPRINYIPKGLSVDYEEKSLL</sequence>
<name>A0AAW9TG71_9BACT</name>
<protein>
    <submittedName>
        <fullName evidence="1">Uncharacterized protein</fullName>
    </submittedName>
</protein>
<dbReference type="RefSeq" id="WP_153086626.1">
    <property type="nucleotide sequence ID" value="NZ_VZAM01000049.1"/>
</dbReference>
<dbReference type="AlphaFoldDB" id="A0AAW9TG71"/>
<comment type="caution">
    <text evidence="1">The sequence shown here is derived from an EMBL/GenBank/DDBJ whole genome shotgun (WGS) entry which is preliminary data.</text>
</comment>
<evidence type="ECO:0000313" key="1">
    <source>
        <dbReference type="EMBL" id="MQN32597.1"/>
    </source>
</evidence>
<dbReference type="Proteomes" id="UP000420707">
    <property type="component" value="Unassembled WGS sequence"/>
</dbReference>
<proteinExistence type="predicted"/>
<organism evidence="1 2">
    <name type="scientific">Segatella copri</name>
    <dbReference type="NCBI Taxonomy" id="165179"/>
    <lineage>
        <taxon>Bacteria</taxon>
        <taxon>Pseudomonadati</taxon>
        <taxon>Bacteroidota</taxon>
        <taxon>Bacteroidia</taxon>
        <taxon>Bacteroidales</taxon>
        <taxon>Prevotellaceae</taxon>
        <taxon>Segatella</taxon>
    </lineage>
</organism>
<accession>A0AAW9TG71</accession>